<dbReference type="OMA" id="MHIARPT"/>
<dbReference type="InterPro" id="IPR003599">
    <property type="entry name" value="Ig_sub"/>
</dbReference>
<dbReference type="HOGENOM" id="CLU_154271_0_0_1"/>
<keyword evidence="4" id="KW-1185">Reference proteome</keyword>
<evidence type="ECO:0000313" key="3">
    <source>
        <dbReference type="EnsemblMetazoa" id="CapteP57512"/>
    </source>
</evidence>
<dbReference type="SUPFAM" id="SSF48726">
    <property type="entry name" value="Immunoglobulin"/>
    <property type="match status" value="1"/>
</dbReference>
<protein>
    <recommendedName>
        <fullName evidence="2">Ig-like domain-containing protein</fullName>
    </recommendedName>
</protein>
<dbReference type="OrthoDB" id="6234657at2759"/>
<dbReference type="Pfam" id="PF07679">
    <property type="entry name" value="I-set"/>
    <property type="match status" value="1"/>
</dbReference>
<dbReference type="InterPro" id="IPR003598">
    <property type="entry name" value="Ig_sub2"/>
</dbReference>
<dbReference type="PANTHER" id="PTHR10075:SF100">
    <property type="entry name" value="FASCICLIN-2"/>
    <property type="match status" value="1"/>
</dbReference>
<keyword evidence="1" id="KW-0393">Immunoglobulin domain</keyword>
<sequence length="96" mass="10388">MFQLSTEPPEFTQRPVDQNIVEGHSAFFSCDANGEPLPSISWTKDGQPVTNQRRHTVNPSGTTLSIMRVQPSDAGVYACVAAIGASNRQVTARLTV</sequence>
<dbReference type="PANTHER" id="PTHR10075">
    <property type="entry name" value="BASIGIN RELATED"/>
    <property type="match status" value="1"/>
</dbReference>
<name>X2B6A8_CAPTE</name>
<dbReference type="EnsemblMetazoa" id="CapteT57512">
    <property type="protein sequence ID" value="CapteP57512"/>
    <property type="gene ID" value="CapteG57512"/>
</dbReference>
<dbReference type="InterPro" id="IPR013098">
    <property type="entry name" value="Ig_I-set"/>
</dbReference>
<reference evidence="4" key="1">
    <citation type="submission" date="2012-12" db="EMBL/GenBank/DDBJ databases">
        <authorList>
            <person name="Hellsten U."/>
            <person name="Grimwood J."/>
            <person name="Chapman J.A."/>
            <person name="Shapiro H."/>
            <person name="Aerts A."/>
            <person name="Otillar R.P."/>
            <person name="Terry A.Y."/>
            <person name="Boore J.L."/>
            <person name="Simakov O."/>
            <person name="Marletaz F."/>
            <person name="Cho S.-J."/>
            <person name="Edsinger-Gonzales E."/>
            <person name="Havlak P."/>
            <person name="Kuo D.-H."/>
            <person name="Larsson T."/>
            <person name="Lv J."/>
            <person name="Arendt D."/>
            <person name="Savage R."/>
            <person name="Osoegawa K."/>
            <person name="de Jong P."/>
            <person name="Lindberg D.R."/>
            <person name="Seaver E.C."/>
            <person name="Weisblat D.A."/>
            <person name="Putnam N.H."/>
            <person name="Grigoriev I.V."/>
            <person name="Rokhsar D.S."/>
        </authorList>
    </citation>
    <scope>NUCLEOTIDE SEQUENCE</scope>
    <source>
        <strain evidence="4">I ESC-2004</strain>
    </source>
</reference>
<dbReference type="Gene3D" id="2.60.40.10">
    <property type="entry name" value="Immunoglobulins"/>
    <property type="match status" value="1"/>
</dbReference>
<proteinExistence type="predicted"/>
<dbReference type="InterPro" id="IPR013783">
    <property type="entry name" value="Ig-like_fold"/>
</dbReference>
<evidence type="ECO:0000313" key="4">
    <source>
        <dbReference type="Proteomes" id="UP000014760"/>
    </source>
</evidence>
<reference evidence="3" key="3">
    <citation type="submission" date="2015-06" db="UniProtKB">
        <authorList>
            <consortium name="EnsemblMetazoa"/>
        </authorList>
    </citation>
    <scope>IDENTIFICATION</scope>
</reference>
<accession>X2B6A8</accession>
<dbReference type="PROSITE" id="PS50835">
    <property type="entry name" value="IG_LIKE"/>
    <property type="match status" value="1"/>
</dbReference>
<dbReference type="Proteomes" id="UP000014760">
    <property type="component" value="Unassembled WGS sequence"/>
</dbReference>
<dbReference type="STRING" id="283909.R7TNR3"/>
<dbReference type="SMART" id="SM00409">
    <property type="entry name" value="IG"/>
    <property type="match status" value="1"/>
</dbReference>
<dbReference type="SMART" id="SM00408">
    <property type="entry name" value="IGc2"/>
    <property type="match status" value="1"/>
</dbReference>
<evidence type="ECO:0000256" key="1">
    <source>
        <dbReference type="ARBA" id="ARBA00023319"/>
    </source>
</evidence>
<dbReference type="InterPro" id="IPR036179">
    <property type="entry name" value="Ig-like_dom_sf"/>
</dbReference>
<organism evidence="3 4">
    <name type="scientific">Capitella teleta</name>
    <name type="common">Polychaete worm</name>
    <dbReference type="NCBI Taxonomy" id="283909"/>
    <lineage>
        <taxon>Eukaryota</taxon>
        <taxon>Metazoa</taxon>
        <taxon>Spiralia</taxon>
        <taxon>Lophotrochozoa</taxon>
        <taxon>Annelida</taxon>
        <taxon>Polychaeta</taxon>
        <taxon>Sedentaria</taxon>
        <taxon>Scolecida</taxon>
        <taxon>Capitellidae</taxon>
        <taxon>Capitella</taxon>
    </lineage>
</organism>
<feature type="domain" description="Ig-like" evidence="2">
    <location>
        <begin position="9"/>
        <end position="95"/>
    </location>
</feature>
<dbReference type="EMBL" id="AMQN01011799">
    <property type="status" value="NOT_ANNOTATED_CDS"/>
    <property type="molecule type" value="Genomic_DNA"/>
</dbReference>
<dbReference type="InterPro" id="IPR007110">
    <property type="entry name" value="Ig-like_dom"/>
</dbReference>
<reference evidence="4" key="2">
    <citation type="journal article" date="2013" name="Nature">
        <title>Insights into bilaterian evolution from three spiralian genomes.</title>
        <authorList>
            <person name="Simakov O."/>
            <person name="Marletaz F."/>
            <person name="Cho S.J."/>
            <person name="Edsinger-Gonzales E."/>
            <person name="Havlak P."/>
            <person name="Hellsten U."/>
            <person name="Kuo D.H."/>
            <person name="Larsson T."/>
            <person name="Lv J."/>
            <person name="Arendt D."/>
            <person name="Savage R."/>
            <person name="Osoegawa K."/>
            <person name="de Jong P."/>
            <person name="Grimwood J."/>
            <person name="Chapman J.A."/>
            <person name="Shapiro H."/>
            <person name="Aerts A."/>
            <person name="Otillar R.P."/>
            <person name="Terry A.Y."/>
            <person name="Boore J.L."/>
            <person name="Grigoriev I.V."/>
            <person name="Lindberg D.R."/>
            <person name="Seaver E.C."/>
            <person name="Weisblat D.A."/>
            <person name="Putnam N.H."/>
            <person name="Rokhsar D.S."/>
        </authorList>
    </citation>
    <scope>NUCLEOTIDE SEQUENCE</scope>
    <source>
        <strain evidence="4">I ESC-2004</strain>
    </source>
</reference>
<evidence type="ECO:0000259" key="2">
    <source>
        <dbReference type="PROSITE" id="PS50835"/>
    </source>
</evidence>